<gene>
    <name evidence="5" type="ORF">P9H32_00890</name>
</gene>
<keyword evidence="3" id="KW-0804">Transcription</keyword>
<name>A0ABU5MSQ9_9BACT</name>
<dbReference type="InterPro" id="IPR001845">
    <property type="entry name" value="HTH_ArsR_DNA-bd_dom"/>
</dbReference>
<feature type="domain" description="HTH arsR-type" evidence="4">
    <location>
        <begin position="1"/>
        <end position="93"/>
    </location>
</feature>
<dbReference type="PANTHER" id="PTHR43132:SF2">
    <property type="entry name" value="ARSENICAL RESISTANCE OPERON REPRESSOR ARSR-RELATED"/>
    <property type="match status" value="1"/>
</dbReference>
<organism evidence="5 6">
    <name type="scientific">Pontiella agarivorans</name>
    <dbReference type="NCBI Taxonomy" id="3038953"/>
    <lineage>
        <taxon>Bacteria</taxon>
        <taxon>Pseudomonadati</taxon>
        <taxon>Kiritimatiellota</taxon>
        <taxon>Kiritimatiellia</taxon>
        <taxon>Kiritimatiellales</taxon>
        <taxon>Pontiellaceae</taxon>
        <taxon>Pontiella</taxon>
    </lineage>
</organism>
<keyword evidence="2" id="KW-0238">DNA-binding</keyword>
<keyword evidence="1" id="KW-0805">Transcription regulation</keyword>
<dbReference type="EMBL" id="JARVCO010000002">
    <property type="protein sequence ID" value="MDZ8117167.1"/>
    <property type="molecule type" value="Genomic_DNA"/>
</dbReference>
<dbReference type="Gene3D" id="1.10.10.10">
    <property type="entry name" value="Winged helix-like DNA-binding domain superfamily/Winged helix DNA-binding domain"/>
    <property type="match status" value="2"/>
</dbReference>
<evidence type="ECO:0000256" key="3">
    <source>
        <dbReference type="ARBA" id="ARBA00023163"/>
    </source>
</evidence>
<reference evidence="5 6" key="1">
    <citation type="journal article" date="2024" name="Appl. Environ. Microbiol.">
        <title>Pontiella agarivorans sp. nov., a novel marine anaerobic bacterium capable of degrading macroalgal polysaccharides and fixing nitrogen.</title>
        <authorList>
            <person name="Liu N."/>
            <person name="Kivenson V."/>
            <person name="Peng X."/>
            <person name="Cui Z."/>
            <person name="Lankiewicz T.S."/>
            <person name="Gosselin K.M."/>
            <person name="English C.J."/>
            <person name="Blair E.M."/>
            <person name="O'Malley M.A."/>
            <person name="Valentine D.L."/>
        </authorList>
    </citation>
    <scope>NUCLEOTIDE SEQUENCE [LARGE SCALE GENOMIC DNA]</scope>
    <source>
        <strain evidence="5 6">NLcol2</strain>
    </source>
</reference>
<evidence type="ECO:0000256" key="1">
    <source>
        <dbReference type="ARBA" id="ARBA00023015"/>
    </source>
</evidence>
<evidence type="ECO:0000256" key="2">
    <source>
        <dbReference type="ARBA" id="ARBA00023125"/>
    </source>
</evidence>
<dbReference type="SMART" id="SM00418">
    <property type="entry name" value="HTH_ARSR"/>
    <property type="match status" value="2"/>
</dbReference>
<dbReference type="SUPFAM" id="SSF46785">
    <property type="entry name" value="Winged helix' DNA-binding domain"/>
    <property type="match status" value="2"/>
</dbReference>
<dbReference type="PRINTS" id="PR00778">
    <property type="entry name" value="HTHARSR"/>
</dbReference>
<dbReference type="InterPro" id="IPR051011">
    <property type="entry name" value="Metal_resp_trans_reg"/>
</dbReference>
<proteinExistence type="predicted"/>
<dbReference type="CDD" id="cd00090">
    <property type="entry name" value="HTH_ARSR"/>
    <property type="match status" value="2"/>
</dbReference>
<dbReference type="RefSeq" id="WP_322606972.1">
    <property type="nucleotide sequence ID" value="NZ_JARVCO010000002.1"/>
</dbReference>
<dbReference type="InterPro" id="IPR036388">
    <property type="entry name" value="WH-like_DNA-bd_sf"/>
</dbReference>
<dbReference type="InterPro" id="IPR011991">
    <property type="entry name" value="ArsR-like_HTH"/>
</dbReference>
<evidence type="ECO:0000259" key="4">
    <source>
        <dbReference type="PROSITE" id="PS50987"/>
    </source>
</evidence>
<protein>
    <recommendedName>
        <fullName evidence="4">HTH arsR-type domain-containing protein</fullName>
    </recommendedName>
</protein>
<dbReference type="Proteomes" id="UP001290861">
    <property type="component" value="Unassembled WGS sequence"/>
</dbReference>
<comment type="caution">
    <text evidence="5">The sequence shown here is derived from an EMBL/GenBank/DDBJ whole genome shotgun (WGS) entry which is preliminary data.</text>
</comment>
<keyword evidence="6" id="KW-1185">Reference proteome</keyword>
<evidence type="ECO:0000313" key="5">
    <source>
        <dbReference type="EMBL" id="MDZ8117167.1"/>
    </source>
</evidence>
<sequence>MSEDLIWRQLRVLANPLRIEMLTLLSTDSKLYVQRIGELLGCAEDIASKHLQRLGDGGFLRSWRRGRYLYYGINTEHPLVAALLEEIDRPEADIGTILKSLTAFTHERRIQIVRSLMTEPKSVDALRVETGISGDALLRHLRKLEAREMVFHREGCWSVAVPRNRLRQWLMEYVTG</sequence>
<dbReference type="PROSITE" id="PS50987">
    <property type="entry name" value="HTH_ARSR_2"/>
    <property type="match status" value="1"/>
</dbReference>
<evidence type="ECO:0000313" key="6">
    <source>
        <dbReference type="Proteomes" id="UP001290861"/>
    </source>
</evidence>
<dbReference type="PANTHER" id="PTHR43132">
    <property type="entry name" value="ARSENICAL RESISTANCE OPERON REPRESSOR ARSR-RELATED"/>
    <property type="match status" value="1"/>
</dbReference>
<accession>A0ABU5MSQ9</accession>
<dbReference type="InterPro" id="IPR036390">
    <property type="entry name" value="WH_DNA-bd_sf"/>
</dbReference>